<dbReference type="Proteomes" id="UP000018769">
    <property type="component" value="Chromosome I"/>
</dbReference>
<accession>V6DHI7</accession>
<feature type="domain" description="Transposase DDE" evidence="1">
    <location>
        <begin position="103"/>
        <end position="255"/>
    </location>
</feature>
<organism evidence="2 3">
    <name type="scientific">Candidatus Babela massiliensis</name>
    <dbReference type="NCBI Taxonomy" id="673862"/>
    <lineage>
        <taxon>Bacteria</taxon>
        <taxon>Candidatus Babelota</taxon>
        <taxon>Candidatus Babeliae</taxon>
        <taxon>Candidatus Babeliales</taxon>
        <taxon>Candidatus Babeliaceae</taxon>
        <taxon>Candidatus Babela</taxon>
    </lineage>
</organism>
<evidence type="ECO:0000259" key="1">
    <source>
        <dbReference type="Pfam" id="PF13612"/>
    </source>
</evidence>
<dbReference type="KEGG" id="dpb:BABL1_gene_769"/>
<keyword evidence="3" id="KW-1185">Reference proteome</keyword>
<dbReference type="PATRIC" id="fig|673862.3.peg.948"/>
<proteinExistence type="predicted"/>
<dbReference type="AlphaFoldDB" id="V6DHI7"/>
<dbReference type="InterPro" id="IPR025668">
    <property type="entry name" value="Tnp_DDE_dom"/>
</dbReference>
<dbReference type="HOGENOM" id="CLU_073308_1_0_7"/>
<dbReference type="RefSeq" id="WP_023793062.1">
    <property type="nucleotide sequence ID" value="NC_023003.1"/>
</dbReference>
<dbReference type="Pfam" id="PF13612">
    <property type="entry name" value="DDE_Tnp_1_3"/>
    <property type="match status" value="1"/>
</dbReference>
<dbReference type="STRING" id="673862.BABL1_gene_769"/>
<evidence type="ECO:0000313" key="2">
    <source>
        <dbReference type="EMBL" id="CDK31057.1"/>
    </source>
</evidence>
<dbReference type="OrthoDB" id="706456at2"/>
<reference evidence="2 3" key="1">
    <citation type="journal article" date="2015" name="Biol. Direct">
        <title>Babela massiliensis, a representative of a widespread bacterial phylum with unusual adaptations to parasitism in amoebae.</title>
        <authorList>
            <person name="Pagnier I."/>
            <person name="Yutin N."/>
            <person name="Croce O."/>
            <person name="Makarova K.S."/>
            <person name="Wolf Y.I."/>
            <person name="Benamar S."/>
            <person name="Raoult D."/>
            <person name="Koonin E.V."/>
            <person name="La Scola B."/>
        </authorList>
    </citation>
    <scope>NUCLEOTIDE SEQUENCE [LARGE SCALE GENOMIC DNA]</scope>
    <source>
        <strain evidence="3">BABL1</strain>
    </source>
</reference>
<evidence type="ECO:0000313" key="3">
    <source>
        <dbReference type="Proteomes" id="UP000018769"/>
    </source>
</evidence>
<dbReference type="eggNOG" id="COG3039">
    <property type="taxonomic scope" value="Bacteria"/>
</dbReference>
<protein>
    <submittedName>
        <fullName evidence="2">Transposase</fullName>
    </submittedName>
</protein>
<name>V6DHI7_9BACT</name>
<dbReference type="NCBIfam" id="NF033520">
    <property type="entry name" value="transpos_IS982"/>
    <property type="match status" value="1"/>
</dbReference>
<gene>
    <name evidence="2" type="ORF">BABL1_gene_769</name>
</gene>
<dbReference type="EMBL" id="HG793133">
    <property type="protein sequence ID" value="CDK31057.1"/>
    <property type="molecule type" value="Genomic_DNA"/>
</dbReference>
<sequence>MLINIFCQIDDFCKLFEKEIKINLLPSSKIRKRSSNLTISEILTIIVYYHYSGYKTFKDYYTKHILVNMNRDFKKLVSYNRFVELKKLSVIPLALFFKLYGVANCTGISSIDSLPLKVCHIKRKSSNKVFKDIAKKGKTSVGWFYGFKLHFVINEYGYIIDCTITSGNVADNNKSTVSSITKNIFGKLVADKGYIGCFNMLFDKGIHLIHKLRSNMKNKLLSFQDKLLLRKRGIIESVGNILKNTFNLEHTRHRCQINFFANLFSALIAYSFKPSKPSFAILS</sequence>